<sequence length="70" mass="7491">MASGTGRRSVYRSVCLWPHVHPTDTVAVMASDTGTWGSVLSIGLSVAPCPFNRFGCRNGIRHGDMGRNSV</sequence>
<accession>A0A4Y2B0L8</accession>
<organism evidence="1 2">
    <name type="scientific">Araneus ventricosus</name>
    <name type="common">Orbweaver spider</name>
    <name type="synonym">Epeira ventricosa</name>
    <dbReference type="NCBI Taxonomy" id="182803"/>
    <lineage>
        <taxon>Eukaryota</taxon>
        <taxon>Metazoa</taxon>
        <taxon>Ecdysozoa</taxon>
        <taxon>Arthropoda</taxon>
        <taxon>Chelicerata</taxon>
        <taxon>Arachnida</taxon>
        <taxon>Araneae</taxon>
        <taxon>Araneomorphae</taxon>
        <taxon>Entelegynae</taxon>
        <taxon>Araneoidea</taxon>
        <taxon>Araneidae</taxon>
        <taxon>Araneus</taxon>
    </lineage>
</organism>
<comment type="caution">
    <text evidence="1">The sequence shown here is derived from an EMBL/GenBank/DDBJ whole genome shotgun (WGS) entry which is preliminary data.</text>
</comment>
<keyword evidence="2" id="KW-1185">Reference proteome</keyword>
<reference evidence="1 2" key="1">
    <citation type="journal article" date="2019" name="Sci. Rep.">
        <title>Orb-weaving spider Araneus ventricosus genome elucidates the spidroin gene catalogue.</title>
        <authorList>
            <person name="Kono N."/>
            <person name="Nakamura H."/>
            <person name="Ohtoshi R."/>
            <person name="Moran D.A.P."/>
            <person name="Shinohara A."/>
            <person name="Yoshida Y."/>
            <person name="Fujiwara M."/>
            <person name="Mori M."/>
            <person name="Tomita M."/>
            <person name="Arakawa K."/>
        </authorList>
    </citation>
    <scope>NUCLEOTIDE SEQUENCE [LARGE SCALE GENOMIC DNA]</scope>
</reference>
<feature type="non-terminal residue" evidence="1">
    <location>
        <position position="70"/>
    </location>
</feature>
<evidence type="ECO:0000313" key="1">
    <source>
        <dbReference type="EMBL" id="GBL85892.1"/>
    </source>
</evidence>
<dbReference type="AlphaFoldDB" id="A0A4Y2B0L8"/>
<dbReference type="EMBL" id="BGPR01000045">
    <property type="protein sequence ID" value="GBL85892.1"/>
    <property type="molecule type" value="Genomic_DNA"/>
</dbReference>
<name>A0A4Y2B0L8_ARAVE</name>
<protein>
    <submittedName>
        <fullName evidence="1">Uncharacterized protein</fullName>
    </submittedName>
</protein>
<gene>
    <name evidence="1" type="ORF">AVEN_63209_1</name>
</gene>
<proteinExistence type="predicted"/>
<dbReference type="Proteomes" id="UP000499080">
    <property type="component" value="Unassembled WGS sequence"/>
</dbReference>
<evidence type="ECO:0000313" key="2">
    <source>
        <dbReference type="Proteomes" id="UP000499080"/>
    </source>
</evidence>